<keyword evidence="3 6" id="KW-0812">Transmembrane</keyword>
<feature type="transmembrane region" description="Helical" evidence="6">
    <location>
        <begin position="104"/>
        <end position="122"/>
    </location>
</feature>
<name>A0A0L6JXW2_9FIRM</name>
<feature type="domain" description="EamA" evidence="7">
    <location>
        <begin position="16"/>
        <end position="145"/>
    </location>
</feature>
<evidence type="ECO:0000256" key="4">
    <source>
        <dbReference type="ARBA" id="ARBA00022989"/>
    </source>
</evidence>
<dbReference type="EMBL" id="LGTC01000001">
    <property type="protein sequence ID" value="KNY30400.1"/>
    <property type="molecule type" value="Genomic_DNA"/>
</dbReference>
<accession>A0A0L6JXW2</accession>
<dbReference type="eggNOG" id="COG0697">
    <property type="taxonomic scope" value="Bacteria"/>
</dbReference>
<comment type="similarity">
    <text evidence="2">Belongs to the EamA transporter family.</text>
</comment>
<dbReference type="GO" id="GO:0016020">
    <property type="term" value="C:membrane"/>
    <property type="evidence" value="ECO:0007669"/>
    <property type="project" value="UniProtKB-SubCell"/>
</dbReference>
<evidence type="ECO:0000256" key="2">
    <source>
        <dbReference type="ARBA" id="ARBA00007362"/>
    </source>
</evidence>
<dbReference type="Proteomes" id="UP000036923">
    <property type="component" value="Unassembled WGS sequence"/>
</dbReference>
<proteinExistence type="inferred from homology"/>
<evidence type="ECO:0000256" key="5">
    <source>
        <dbReference type="ARBA" id="ARBA00023136"/>
    </source>
</evidence>
<dbReference type="RefSeq" id="WP_050753943.1">
    <property type="nucleotide sequence ID" value="NZ_LGTC01000001.1"/>
</dbReference>
<organism evidence="8 9">
    <name type="scientific">Pseudobacteroides cellulosolvens ATCC 35603 = DSM 2933</name>
    <dbReference type="NCBI Taxonomy" id="398512"/>
    <lineage>
        <taxon>Bacteria</taxon>
        <taxon>Bacillati</taxon>
        <taxon>Bacillota</taxon>
        <taxon>Clostridia</taxon>
        <taxon>Eubacteriales</taxon>
        <taxon>Oscillospiraceae</taxon>
        <taxon>Pseudobacteroides</taxon>
    </lineage>
</organism>
<dbReference type="PANTHER" id="PTHR22911">
    <property type="entry name" value="ACYL-MALONYL CONDENSING ENZYME-RELATED"/>
    <property type="match status" value="1"/>
</dbReference>
<evidence type="ECO:0000313" key="8">
    <source>
        <dbReference type="EMBL" id="KNY30400.1"/>
    </source>
</evidence>
<evidence type="ECO:0000259" key="7">
    <source>
        <dbReference type="Pfam" id="PF00892"/>
    </source>
</evidence>
<gene>
    <name evidence="8" type="ORF">Bccel_5680</name>
</gene>
<feature type="transmembrane region" description="Helical" evidence="6">
    <location>
        <begin position="12"/>
        <end position="34"/>
    </location>
</feature>
<dbReference type="PANTHER" id="PTHR22911:SF6">
    <property type="entry name" value="SOLUTE CARRIER FAMILY 35 MEMBER G1"/>
    <property type="match status" value="1"/>
</dbReference>
<keyword evidence="5 6" id="KW-0472">Membrane</keyword>
<reference evidence="9" key="1">
    <citation type="submission" date="2015-07" db="EMBL/GenBank/DDBJ databases">
        <title>Near-Complete Genome Sequence of the Cellulolytic Bacterium Bacteroides (Pseudobacteroides) cellulosolvens ATCC 35603.</title>
        <authorList>
            <person name="Dassa B."/>
            <person name="Utturkar S.M."/>
            <person name="Klingeman D.M."/>
            <person name="Hurt R.A."/>
            <person name="Keller M."/>
            <person name="Xu J."/>
            <person name="Reddy Y.H.K."/>
            <person name="Borovok I."/>
            <person name="Grinberg I.R."/>
            <person name="Lamed R."/>
            <person name="Zhivin O."/>
            <person name="Bayer E.A."/>
            <person name="Brown S.D."/>
        </authorList>
    </citation>
    <scope>NUCLEOTIDE SEQUENCE [LARGE SCALE GENOMIC DNA]</scope>
    <source>
        <strain evidence="9">DSM 2933</strain>
    </source>
</reference>
<feature type="transmembrane region" description="Helical" evidence="6">
    <location>
        <begin position="77"/>
        <end position="98"/>
    </location>
</feature>
<dbReference type="InterPro" id="IPR037185">
    <property type="entry name" value="EmrE-like"/>
</dbReference>
<keyword evidence="4 6" id="KW-1133">Transmembrane helix</keyword>
<comment type="subcellular location">
    <subcellularLocation>
        <location evidence="1">Membrane</location>
        <topology evidence="1">Multi-pass membrane protein</topology>
    </subcellularLocation>
</comment>
<protein>
    <recommendedName>
        <fullName evidence="7">EamA domain-containing protein</fullName>
    </recommendedName>
</protein>
<dbReference type="STRING" id="398512.Bccel_5680"/>
<keyword evidence="9" id="KW-1185">Reference proteome</keyword>
<feature type="transmembrane region" description="Helical" evidence="6">
    <location>
        <begin position="46"/>
        <end position="70"/>
    </location>
</feature>
<evidence type="ECO:0000256" key="3">
    <source>
        <dbReference type="ARBA" id="ARBA00022692"/>
    </source>
</evidence>
<dbReference type="SUPFAM" id="SSF103481">
    <property type="entry name" value="Multidrug resistance efflux transporter EmrE"/>
    <property type="match status" value="1"/>
</dbReference>
<dbReference type="InterPro" id="IPR000620">
    <property type="entry name" value="EamA_dom"/>
</dbReference>
<evidence type="ECO:0000256" key="6">
    <source>
        <dbReference type="SAM" id="Phobius"/>
    </source>
</evidence>
<dbReference type="AlphaFoldDB" id="A0A0L6JXW2"/>
<dbReference type="Pfam" id="PF00892">
    <property type="entry name" value="EamA"/>
    <property type="match status" value="1"/>
</dbReference>
<comment type="caution">
    <text evidence="8">The sequence shown here is derived from an EMBL/GenBank/DDBJ whole genome shotgun (WGS) entry which is preliminary data.</text>
</comment>
<evidence type="ECO:0000313" key="9">
    <source>
        <dbReference type="Proteomes" id="UP000036923"/>
    </source>
</evidence>
<feature type="transmembrane region" description="Helical" evidence="6">
    <location>
        <begin position="129"/>
        <end position="147"/>
    </location>
</feature>
<evidence type="ECO:0000256" key="1">
    <source>
        <dbReference type="ARBA" id="ARBA00004141"/>
    </source>
</evidence>
<sequence length="175" mass="18741">MKKISFVEKEKKIILGPLQMLVSSILFAVMNYTAKLASEDISGSEVAFFRLLFGVVIVLILSFTGVINISSKNKGLLVARGVFGGTAVLLLFIGIASGSMTNSVVLNNTHPIFAAIVAIVILKEKITFKMAASILISWVGIIILFYPDMDTLQLADMLSLASGILGDLQLPAYAS</sequence>